<proteinExistence type="predicted"/>
<dbReference type="OrthoDB" id="10051381at2759"/>
<protein>
    <submittedName>
        <fullName evidence="1">Uncharacterized protein</fullName>
    </submittedName>
</protein>
<keyword evidence="2" id="KW-1185">Reference proteome</keyword>
<dbReference type="EMBL" id="CAJOBZ010000010">
    <property type="protein sequence ID" value="CAF4829547.1"/>
    <property type="molecule type" value="Genomic_DNA"/>
</dbReference>
<name>A0A821QRD6_9NEOP</name>
<dbReference type="Proteomes" id="UP000663880">
    <property type="component" value="Unassembled WGS sequence"/>
</dbReference>
<gene>
    <name evidence="1" type="ORF">PMACD_LOCUS5161</name>
</gene>
<accession>A0A821QRD6</accession>
<dbReference type="AlphaFoldDB" id="A0A821QRD6"/>
<reference evidence="1" key="1">
    <citation type="submission" date="2021-02" db="EMBL/GenBank/DDBJ databases">
        <authorList>
            <person name="Steward A R."/>
        </authorList>
    </citation>
    <scope>NUCLEOTIDE SEQUENCE</scope>
</reference>
<evidence type="ECO:0000313" key="1">
    <source>
        <dbReference type="EMBL" id="CAF4829547.1"/>
    </source>
</evidence>
<evidence type="ECO:0000313" key="2">
    <source>
        <dbReference type="Proteomes" id="UP000663880"/>
    </source>
</evidence>
<comment type="caution">
    <text evidence="1">The sequence shown here is derived from an EMBL/GenBank/DDBJ whole genome shotgun (WGS) entry which is preliminary data.</text>
</comment>
<organism evidence="1 2">
    <name type="scientific">Pieris macdunnoughi</name>
    <dbReference type="NCBI Taxonomy" id="345717"/>
    <lineage>
        <taxon>Eukaryota</taxon>
        <taxon>Metazoa</taxon>
        <taxon>Ecdysozoa</taxon>
        <taxon>Arthropoda</taxon>
        <taxon>Hexapoda</taxon>
        <taxon>Insecta</taxon>
        <taxon>Pterygota</taxon>
        <taxon>Neoptera</taxon>
        <taxon>Endopterygota</taxon>
        <taxon>Lepidoptera</taxon>
        <taxon>Glossata</taxon>
        <taxon>Ditrysia</taxon>
        <taxon>Papilionoidea</taxon>
        <taxon>Pieridae</taxon>
        <taxon>Pierinae</taxon>
        <taxon>Pieris</taxon>
    </lineage>
</organism>
<sequence>MPLPRRSNLSRQSHNATMIRIIANERTEEEQEIAHEERRVSMARLSARLAKRGSSRNSASTDYCLHTSVCIGPMDVVCEYCGALKFSGETPGLCCLSGKVNLPLLTSSPELLHSLLRGDHGTIFPTYRAACEELNLLENDTRDTTKVDAIISAPPSHIPAFICYYQFDMLSIEPI</sequence>